<evidence type="ECO:0000313" key="5">
    <source>
        <dbReference type="Proteomes" id="UP000317078"/>
    </source>
</evidence>
<proteinExistence type="inferred from homology"/>
<reference evidence="4 5" key="1">
    <citation type="journal article" date="2019" name="Environ. Microbiol.">
        <title>Species interactions and distinct microbial communities in high Arctic permafrost affected cryosols are associated with the CH4 and CO2 gas fluxes.</title>
        <authorList>
            <person name="Altshuler I."/>
            <person name="Hamel J."/>
            <person name="Turney S."/>
            <person name="Magnuson E."/>
            <person name="Levesque R."/>
            <person name="Greer C."/>
            <person name="Whyte L.G."/>
        </authorList>
    </citation>
    <scope>NUCLEOTIDE SEQUENCE [LARGE SCALE GENOMIC DNA]</scope>
    <source>
        <strain evidence="4 5">S9.3B</strain>
    </source>
</reference>
<gene>
    <name evidence="4" type="ORF">EAH89_10050</name>
</gene>
<dbReference type="AlphaFoldDB" id="A0A502G8V7"/>
<feature type="chain" id="PRO_5021291504" evidence="3">
    <location>
        <begin position="22"/>
        <end position="427"/>
    </location>
</feature>
<dbReference type="CDD" id="cd14748">
    <property type="entry name" value="PBP2_UgpB"/>
    <property type="match status" value="1"/>
</dbReference>
<dbReference type="GO" id="GO:0042597">
    <property type="term" value="C:periplasmic space"/>
    <property type="evidence" value="ECO:0007669"/>
    <property type="project" value="UniProtKB-SubCell"/>
</dbReference>
<dbReference type="Pfam" id="PF13416">
    <property type="entry name" value="SBP_bac_8"/>
    <property type="match status" value="1"/>
</dbReference>
<dbReference type="EMBL" id="RCZP01000007">
    <property type="protein sequence ID" value="TPG57760.1"/>
    <property type="molecule type" value="Genomic_DNA"/>
</dbReference>
<keyword evidence="3" id="KW-0732">Signal</keyword>
<dbReference type="PANTHER" id="PTHR43649:SF30">
    <property type="entry name" value="ABC TRANSPORTER SUBSTRATE-BINDING PROTEIN"/>
    <property type="match status" value="1"/>
</dbReference>
<evidence type="ECO:0000256" key="2">
    <source>
        <dbReference type="ARBA" id="ARBA00008520"/>
    </source>
</evidence>
<dbReference type="PANTHER" id="PTHR43649">
    <property type="entry name" value="ARABINOSE-BINDING PROTEIN-RELATED"/>
    <property type="match status" value="1"/>
</dbReference>
<comment type="subcellular location">
    <subcellularLocation>
        <location evidence="1">Periplasm</location>
    </subcellularLocation>
</comment>
<dbReference type="RefSeq" id="WP_140882681.1">
    <property type="nucleotide sequence ID" value="NZ_RCZP01000007.1"/>
</dbReference>
<evidence type="ECO:0000313" key="4">
    <source>
        <dbReference type="EMBL" id="TPG57760.1"/>
    </source>
</evidence>
<accession>A0A502G8V7</accession>
<protein>
    <submittedName>
        <fullName evidence="4">ABC transporter substrate-binding protein</fullName>
    </submittedName>
</protein>
<comment type="similarity">
    <text evidence="2">Belongs to the bacterial solute-binding protein 1 family.</text>
</comment>
<keyword evidence="5" id="KW-1185">Reference proteome</keyword>
<name>A0A502G8V7_9PROT</name>
<dbReference type="InterPro" id="IPR006059">
    <property type="entry name" value="SBP"/>
</dbReference>
<feature type="signal peptide" evidence="3">
    <location>
        <begin position="1"/>
        <end position="21"/>
    </location>
</feature>
<comment type="caution">
    <text evidence="4">The sequence shown here is derived from an EMBL/GenBank/DDBJ whole genome shotgun (WGS) entry which is preliminary data.</text>
</comment>
<dbReference type="InterPro" id="IPR050490">
    <property type="entry name" value="Bact_solute-bd_prot1"/>
</dbReference>
<dbReference type="Gene3D" id="3.40.190.10">
    <property type="entry name" value="Periplasmic binding protein-like II"/>
    <property type="match status" value="2"/>
</dbReference>
<evidence type="ECO:0000256" key="3">
    <source>
        <dbReference type="SAM" id="SignalP"/>
    </source>
</evidence>
<dbReference type="Proteomes" id="UP000317078">
    <property type="component" value="Unassembled WGS sequence"/>
</dbReference>
<evidence type="ECO:0000256" key="1">
    <source>
        <dbReference type="ARBA" id="ARBA00004418"/>
    </source>
</evidence>
<dbReference type="OrthoDB" id="2509690at2"/>
<organism evidence="4 5">
    <name type="scientific">Muricoccus nepalensis</name>
    <dbReference type="NCBI Taxonomy" id="1854500"/>
    <lineage>
        <taxon>Bacteria</taxon>
        <taxon>Pseudomonadati</taxon>
        <taxon>Pseudomonadota</taxon>
        <taxon>Alphaproteobacteria</taxon>
        <taxon>Acetobacterales</taxon>
        <taxon>Roseomonadaceae</taxon>
        <taxon>Muricoccus</taxon>
    </lineage>
</organism>
<dbReference type="SUPFAM" id="SSF53850">
    <property type="entry name" value="Periplasmic binding protein-like II"/>
    <property type="match status" value="1"/>
</dbReference>
<sequence length="427" mass="46610">MDRRHFLAGSAAAALARPALAQGGPTEFSFFYPVAVGGAITRVIDSYAGDFARENPGIKVTPVYAGTYQETLVKVLTAHKSGTPPTLSVLLSTDMFTLIDEEAIVPLDGFVKTDADKTWLGDFFPAFMLNSQTAGQTWGLPFQRSTIVLYWNKALFRQAGLDPEKPPATWAEHAAFVERLTKRDAAGNVSQWGTQIPSTGFGYWMLQALAIEAGEVLANQEGDRTFFDKPGVVEALQYWVDLAQKSKVYPPGIVEWGTTPRDFLEGKTAMMWTTTGNLTNIRTNARFDFGVAMLPAGKRRGSPTGGGNFSIAKKATPAQQEAAFRFARWMTQPERAARWSIDTGYVGVSRAAYGTAAMKDYLAGFPAAAVARDQLEFAVAELSTHENQRVTKALGDNIQAVLTGSKAPDRAMRDAQAEAERILRPYR</sequence>